<keyword evidence="4" id="KW-1185">Reference proteome</keyword>
<dbReference type="EMBL" id="VFQX01000043">
    <property type="protein sequence ID" value="KAF0975861.1"/>
    <property type="molecule type" value="Genomic_DNA"/>
</dbReference>
<proteinExistence type="predicted"/>
<dbReference type="GeneID" id="68112406"/>
<accession>A0A6A5BNK4</accession>
<comment type="caution">
    <text evidence="3">The sequence shown here is derived from an EMBL/GenBank/DDBJ whole genome shotgun (WGS) entry which is preliminary data.</text>
</comment>
<dbReference type="InterPro" id="IPR040316">
    <property type="entry name" value="INTS5"/>
</dbReference>
<evidence type="ECO:0000259" key="2">
    <source>
        <dbReference type="Pfam" id="PF14838"/>
    </source>
</evidence>
<evidence type="ECO:0000256" key="1">
    <source>
        <dbReference type="SAM" id="MobiDB-lite"/>
    </source>
</evidence>
<dbReference type="GO" id="GO:0034472">
    <property type="term" value="P:snRNA 3'-end processing"/>
    <property type="evidence" value="ECO:0007669"/>
    <property type="project" value="TreeGrafter"/>
</dbReference>
<evidence type="ECO:0000313" key="3">
    <source>
        <dbReference type="EMBL" id="KAF0975861.1"/>
    </source>
</evidence>
<dbReference type="PANTHER" id="PTHR31697:SF2">
    <property type="entry name" value="INTEGRATOR COMPLEX SUBUNIT 5"/>
    <property type="match status" value="1"/>
</dbReference>
<dbReference type="GO" id="GO:0032039">
    <property type="term" value="C:integrator complex"/>
    <property type="evidence" value="ECO:0007669"/>
    <property type="project" value="InterPro"/>
</dbReference>
<feature type="region of interest" description="Disordered" evidence="1">
    <location>
        <begin position="160"/>
        <end position="181"/>
    </location>
</feature>
<dbReference type="OrthoDB" id="69088at2759"/>
<protein>
    <recommendedName>
        <fullName evidence="2">Integrator complex subunit 5 C-terminal domain-containing protein</fullName>
    </recommendedName>
</protein>
<dbReference type="AlphaFoldDB" id="A0A6A5BNK4"/>
<dbReference type="VEuPathDB" id="AmoebaDB:NF0104420"/>
<feature type="domain" description="Integrator complex subunit 5 C-terminal" evidence="2">
    <location>
        <begin position="1035"/>
        <end position="1157"/>
    </location>
</feature>
<dbReference type="VEuPathDB" id="AmoebaDB:NfTy_052290"/>
<dbReference type="Proteomes" id="UP000444721">
    <property type="component" value="Unassembled WGS sequence"/>
</dbReference>
<reference evidence="3 4" key="1">
    <citation type="journal article" date="2019" name="Sci. Rep.">
        <title>Nanopore sequencing improves the draft genome of the human pathogenic amoeba Naegleria fowleri.</title>
        <authorList>
            <person name="Liechti N."/>
            <person name="Schurch N."/>
            <person name="Bruggmann R."/>
            <person name="Wittwer M."/>
        </authorList>
    </citation>
    <scope>NUCLEOTIDE SEQUENCE [LARGE SCALE GENOMIC DNA]</scope>
    <source>
        <strain evidence="3 4">ATCC 30894</strain>
    </source>
</reference>
<dbReference type="Pfam" id="PF14838">
    <property type="entry name" value="INTS5_C"/>
    <property type="match status" value="1"/>
</dbReference>
<feature type="compositionally biased region" description="Low complexity" evidence="1">
    <location>
        <begin position="1165"/>
        <end position="1203"/>
    </location>
</feature>
<sequence length="1252" mass="144806">MQNKIQSIFTFSGKRPSDYHTYAYFKQTLHIVDPTILSQTLREVFSNQLSDDDYLPTFQILCSQVEHYFHQFEECKYSIHREQKQQSYHRGYNQKMEYLSRQLEQLEEQWKLNYYVIKKSITNDLKVRMKTQQNDALIGNLLKYLTQQIVDEINRSFSLPMSSSDSSNDEDSEFDPPQKKRKTANEIFESNNISIRYILEKLELHPLCQLYLDIIRFICRPSDKSASQYKLVSVTIPDGYTGNGSLLDFLPSLQSFQQNYSRLLHYLNTTSSDFLYVCMALENPFVALPMSFSTVLMNIDNSFQKLGDQKQKIFHTDVFNSLAKFINHQCKRELMVLNHMCIKIPDLPKALIFPYISELIFSNDNTWNERKEIIVTMLLYMMSECDGILKVILPDLLELSKKHKAEFLEFFNLLPYSNIDRHGLGPILEIISEHLQQMKDFSFEYLVTLKRWDEDSSIPQNLRDKCHTILNYTVSILQEDFIGYSCKLQEYNYSLDTFHQTSPPFIYRLNSLTFLNSLHSKTEEIISFVLESSNVKESVWFFLIELLGLSGGETIASNILLHLLTSYYFSRSSNDRNGNATILFLKLYDSFSKNYAIFDEPFIEKVLWIVSTSNNAEKTCTIISNLCLWINLLKDVADQEVHYKPVIFYNFITSWQILYPFLFRNSSIVQDLPLRLLESFISILKSSTKIEDTTTHTTHTAVITIPELTANQLSQALLAYYFFLLKPTFTTKHQRRHQLRSKQRLTHDLIPTIIIEPETDVASTLYYYYFVLIVMEGRTDIIEKCRNVVKEIISVLCSRFEQVACSTFDFSLDLIFCNHMESRLHATNVFTSSQVHEQINYPLLHQKDALSIINYFFPEETSVFSKVLSNDDIKAEDKSTIIKLLFKNVEEENMIELTHISETTPLTAKSDHQNLVTQLVQPKHKMSKTKTVLEENLAIRTKGVVFVNPTNVHKKLKNKSFTLKKDTYYFDKHNEEVVKLNKSHILSLFSKCLFSQTEENNISCTLQLGKQLMKRLKLQNPIQTIPQLLESLPKKPMTEREIVIDKMFHKFPIIYSLIDFISLAYPRKFIEIENMETTLISLLANVIGEWNLRVLSNNKGFGSSENDKHLIMKTIQITNVLIRAELVIEPMDLVTEIIPHVSPKEAVDMLMDVFRCMGKLKAISSGATTSSGSVSSTTPPTSTPPTFSADTSSTTPPTVSSTSEEFDIEPYMASIKNALRNHLDQFAPIYARFTSASKSVVIATNSQSSQQQ</sequence>
<evidence type="ECO:0000313" key="4">
    <source>
        <dbReference type="Proteomes" id="UP000444721"/>
    </source>
</evidence>
<gene>
    <name evidence="3" type="ORF">FDP41_005188</name>
</gene>
<dbReference type="PANTHER" id="PTHR31697">
    <property type="entry name" value="INTEGRATOR COMPLEX SUBUNIT 5"/>
    <property type="match status" value="1"/>
</dbReference>
<feature type="region of interest" description="Disordered" evidence="1">
    <location>
        <begin position="1165"/>
        <end position="1205"/>
    </location>
</feature>
<dbReference type="VEuPathDB" id="AmoebaDB:FDP41_005188"/>
<dbReference type="InterPro" id="IPR029444">
    <property type="entry name" value="INTS5_C"/>
</dbReference>
<organism evidence="3 4">
    <name type="scientific">Naegleria fowleri</name>
    <name type="common">Brain eating amoeba</name>
    <dbReference type="NCBI Taxonomy" id="5763"/>
    <lineage>
        <taxon>Eukaryota</taxon>
        <taxon>Discoba</taxon>
        <taxon>Heterolobosea</taxon>
        <taxon>Tetramitia</taxon>
        <taxon>Eutetramitia</taxon>
        <taxon>Vahlkampfiidae</taxon>
        <taxon>Naegleria</taxon>
    </lineage>
</organism>
<dbReference type="RefSeq" id="XP_044560574.1">
    <property type="nucleotide sequence ID" value="XM_044708685.1"/>
</dbReference>
<name>A0A6A5BNK4_NAEFO</name>
<dbReference type="OMA" id="HEQINYP"/>